<keyword evidence="2" id="KW-0472">Membrane</keyword>
<evidence type="ECO:0000313" key="4">
    <source>
        <dbReference type="EMBL" id="RGW10989.1"/>
    </source>
</evidence>
<feature type="transmembrane region" description="Helical" evidence="2">
    <location>
        <begin position="90"/>
        <end position="112"/>
    </location>
</feature>
<reference evidence="4 5" key="1">
    <citation type="submission" date="2018-08" db="EMBL/GenBank/DDBJ databases">
        <title>A genome reference for cultivated species of the human gut microbiota.</title>
        <authorList>
            <person name="Zou Y."/>
            <person name="Xue W."/>
            <person name="Luo G."/>
        </authorList>
    </citation>
    <scope>NUCLEOTIDE SEQUENCE [LARGE SCALE GENOMIC DNA]</scope>
    <source>
        <strain evidence="4 5">AF13-3LB</strain>
    </source>
</reference>
<dbReference type="EMBL" id="QRZV01000001">
    <property type="protein sequence ID" value="RGW10989.1"/>
    <property type="molecule type" value="Genomic_DNA"/>
</dbReference>
<keyword evidence="2" id="KW-1133">Transmembrane helix</keyword>
<dbReference type="AlphaFoldDB" id="A0A395XIA8"/>
<evidence type="ECO:0000256" key="2">
    <source>
        <dbReference type="SAM" id="Phobius"/>
    </source>
</evidence>
<protein>
    <submittedName>
        <fullName evidence="4">DUF4190 domain-containing protein</fullName>
    </submittedName>
</protein>
<comment type="caution">
    <text evidence="4">The sequence shown here is derived from an EMBL/GenBank/DDBJ whole genome shotgun (WGS) entry which is preliminary data.</text>
</comment>
<dbReference type="Proteomes" id="UP000265970">
    <property type="component" value="Unassembled WGS sequence"/>
</dbReference>
<proteinExistence type="predicted"/>
<feature type="transmembrane region" description="Helical" evidence="2">
    <location>
        <begin position="124"/>
        <end position="157"/>
    </location>
</feature>
<name>A0A395XIA8_9BIFI</name>
<sequence>MTQPTNPYGGEQPQYGATPQPQAQQPNPYAQEYRYAGQQQYTQPGYGQAPQQPYGQQPYGQQPYGQQPYGQPYAQQPAAYPQDRWNGMAIAGFVCSFIFSIVGLVLSIIGYNQTKKTGEKGKELALAGIIISGLSIVMTIVMIIAFVVIGVSVAGVALDEIDATRNSYACDPYDEVCDDIKVKTGYHSAAELAARETPEVLLAGLTIR</sequence>
<feature type="compositionally biased region" description="Low complexity" evidence="1">
    <location>
        <begin position="12"/>
        <end position="76"/>
    </location>
</feature>
<dbReference type="RefSeq" id="WP_118238661.1">
    <property type="nucleotide sequence ID" value="NZ_QRZV01000001.1"/>
</dbReference>
<evidence type="ECO:0000256" key="1">
    <source>
        <dbReference type="SAM" id="MobiDB-lite"/>
    </source>
</evidence>
<gene>
    <name evidence="4" type="ORF">DWV92_01155</name>
</gene>
<feature type="region of interest" description="Disordered" evidence="1">
    <location>
        <begin position="1"/>
        <end position="76"/>
    </location>
</feature>
<organism evidence="4 5">
    <name type="scientific">Bifidobacterium pseudolongum</name>
    <dbReference type="NCBI Taxonomy" id="1694"/>
    <lineage>
        <taxon>Bacteria</taxon>
        <taxon>Bacillati</taxon>
        <taxon>Actinomycetota</taxon>
        <taxon>Actinomycetes</taxon>
        <taxon>Bifidobacteriales</taxon>
        <taxon>Bifidobacteriaceae</taxon>
        <taxon>Bifidobacterium</taxon>
    </lineage>
</organism>
<evidence type="ECO:0000313" key="5">
    <source>
        <dbReference type="Proteomes" id="UP000265970"/>
    </source>
</evidence>
<dbReference type="InterPro" id="IPR025241">
    <property type="entry name" value="DUF4190"/>
</dbReference>
<dbReference type="Pfam" id="PF13828">
    <property type="entry name" value="DUF4190"/>
    <property type="match status" value="1"/>
</dbReference>
<feature type="domain" description="DUF4190" evidence="3">
    <location>
        <begin position="89"/>
        <end position="141"/>
    </location>
</feature>
<evidence type="ECO:0000259" key="3">
    <source>
        <dbReference type="Pfam" id="PF13828"/>
    </source>
</evidence>
<keyword evidence="2" id="KW-0812">Transmembrane</keyword>
<accession>A0A395XIA8</accession>